<comment type="caution">
    <text evidence="1">The sequence shown here is derived from an EMBL/GenBank/DDBJ whole genome shotgun (WGS) entry which is preliminary data.</text>
</comment>
<proteinExistence type="predicted"/>
<gene>
    <name evidence="1" type="ORF">Lalb_Chr03g0037651</name>
</gene>
<evidence type="ECO:0000313" key="2">
    <source>
        <dbReference type="Proteomes" id="UP000447434"/>
    </source>
</evidence>
<keyword evidence="2" id="KW-1185">Reference proteome</keyword>
<evidence type="ECO:0000313" key="1">
    <source>
        <dbReference type="EMBL" id="KAE9617655.1"/>
    </source>
</evidence>
<accession>A0A6A4QSA6</accession>
<reference evidence="2" key="1">
    <citation type="journal article" date="2020" name="Nat. Commun.">
        <title>Genome sequence of the cluster root forming white lupin.</title>
        <authorList>
            <person name="Hufnagel B."/>
            <person name="Marques A."/>
            <person name="Soriano A."/>
            <person name="Marques L."/>
            <person name="Divol F."/>
            <person name="Doumas P."/>
            <person name="Sallet E."/>
            <person name="Mancinotti D."/>
            <person name="Carrere S."/>
            <person name="Marande W."/>
            <person name="Arribat S."/>
            <person name="Keller J."/>
            <person name="Huneau C."/>
            <person name="Blein T."/>
            <person name="Aime D."/>
            <person name="Laguerre M."/>
            <person name="Taylor J."/>
            <person name="Schubert V."/>
            <person name="Nelson M."/>
            <person name="Geu-Flores F."/>
            <person name="Crespi M."/>
            <person name="Gallardo-Guerrero K."/>
            <person name="Delaux P.-M."/>
            <person name="Salse J."/>
            <person name="Berges H."/>
            <person name="Guyot R."/>
            <person name="Gouzy J."/>
            <person name="Peret B."/>
        </authorList>
    </citation>
    <scope>NUCLEOTIDE SEQUENCE [LARGE SCALE GENOMIC DNA]</scope>
    <source>
        <strain evidence="2">cv. Amiga</strain>
    </source>
</reference>
<dbReference type="EMBL" id="WOCE01000003">
    <property type="protein sequence ID" value="KAE9617655.1"/>
    <property type="molecule type" value="Genomic_DNA"/>
</dbReference>
<sequence length="106" mass="12765">MVWFSLRAKMKPPHLILVTSFVYLYKQQRSVEYFLRARNIIKELLPTWKWRLKSITKLFKCDICISFNEQHTFCSTIHHEFPTRPFPKPTCEELGSKTQVFLQVPF</sequence>
<name>A0A6A4QSA6_LUPAL</name>
<organism evidence="1 2">
    <name type="scientific">Lupinus albus</name>
    <name type="common">White lupine</name>
    <name type="synonym">Lupinus termis</name>
    <dbReference type="NCBI Taxonomy" id="3870"/>
    <lineage>
        <taxon>Eukaryota</taxon>
        <taxon>Viridiplantae</taxon>
        <taxon>Streptophyta</taxon>
        <taxon>Embryophyta</taxon>
        <taxon>Tracheophyta</taxon>
        <taxon>Spermatophyta</taxon>
        <taxon>Magnoliopsida</taxon>
        <taxon>eudicotyledons</taxon>
        <taxon>Gunneridae</taxon>
        <taxon>Pentapetalae</taxon>
        <taxon>rosids</taxon>
        <taxon>fabids</taxon>
        <taxon>Fabales</taxon>
        <taxon>Fabaceae</taxon>
        <taxon>Papilionoideae</taxon>
        <taxon>50 kb inversion clade</taxon>
        <taxon>genistoids sensu lato</taxon>
        <taxon>core genistoids</taxon>
        <taxon>Genisteae</taxon>
        <taxon>Lupinus</taxon>
    </lineage>
</organism>
<dbReference type="Proteomes" id="UP000447434">
    <property type="component" value="Chromosome 3"/>
</dbReference>
<dbReference type="AlphaFoldDB" id="A0A6A4QSA6"/>
<protein>
    <submittedName>
        <fullName evidence="1">Uncharacterized protein</fullName>
    </submittedName>
</protein>